<feature type="transmembrane region" description="Helical" evidence="2">
    <location>
        <begin position="201"/>
        <end position="222"/>
    </location>
</feature>
<dbReference type="PANTHER" id="PTHR28009">
    <property type="entry name" value="PHEROMONE ALPHA FACTOR RECEPTOR"/>
    <property type="match status" value="1"/>
</dbReference>
<feature type="region of interest" description="Disordered" evidence="1">
    <location>
        <begin position="322"/>
        <end position="358"/>
    </location>
</feature>
<proteinExistence type="predicted"/>
<feature type="transmembrane region" description="Helical" evidence="2">
    <location>
        <begin position="134"/>
        <end position="154"/>
    </location>
</feature>
<dbReference type="GO" id="GO:0004932">
    <property type="term" value="F:mating-type factor pheromone receptor activity"/>
    <property type="evidence" value="ECO:0007669"/>
    <property type="project" value="InterPro"/>
</dbReference>
<protein>
    <recommendedName>
        <fullName evidence="5">Pheromone alpha factor receptor</fullName>
    </recommendedName>
</protein>
<gene>
    <name evidence="3" type="ORF">K505DRAFT_371904</name>
</gene>
<dbReference type="CDD" id="cd14939">
    <property type="entry name" value="7tmD_STE2"/>
    <property type="match status" value="1"/>
</dbReference>
<evidence type="ECO:0000256" key="2">
    <source>
        <dbReference type="SAM" id="Phobius"/>
    </source>
</evidence>
<reference evidence="3" key="1">
    <citation type="journal article" date="2020" name="Stud. Mycol.">
        <title>101 Dothideomycetes genomes: a test case for predicting lifestyles and emergence of pathogens.</title>
        <authorList>
            <person name="Haridas S."/>
            <person name="Albert R."/>
            <person name="Binder M."/>
            <person name="Bloem J."/>
            <person name="Labutti K."/>
            <person name="Salamov A."/>
            <person name="Andreopoulos B."/>
            <person name="Baker S."/>
            <person name="Barry K."/>
            <person name="Bills G."/>
            <person name="Bluhm B."/>
            <person name="Cannon C."/>
            <person name="Castanera R."/>
            <person name="Culley D."/>
            <person name="Daum C."/>
            <person name="Ezra D."/>
            <person name="Gonzalez J."/>
            <person name="Henrissat B."/>
            <person name="Kuo A."/>
            <person name="Liang C."/>
            <person name="Lipzen A."/>
            <person name="Lutzoni F."/>
            <person name="Magnuson J."/>
            <person name="Mondo S."/>
            <person name="Nolan M."/>
            <person name="Ohm R."/>
            <person name="Pangilinan J."/>
            <person name="Park H.-J."/>
            <person name="Ramirez L."/>
            <person name="Alfaro M."/>
            <person name="Sun H."/>
            <person name="Tritt A."/>
            <person name="Yoshinaga Y."/>
            <person name="Zwiers L.-H."/>
            <person name="Turgeon B."/>
            <person name="Goodwin S."/>
            <person name="Spatafora J."/>
            <person name="Crous P."/>
            <person name="Grigoriev I."/>
        </authorList>
    </citation>
    <scope>NUCLEOTIDE SEQUENCE</scope>
    <source>
        <strain evidence="3">CBS 109.77</strain>
    </source>
</reference>
<dbReference type="InterPro" id="IPR027458">
    <property type="entry name" value="STE2_TM1-TM2_sf"/>
</dbReference>
<keyword evidence="2" id="KW-0472">Membrane</keyword>
<feature type="compositionally biased region" description="Basic and acidic residues" evidence="1">
    <location>
        <begin position="344"/>
        <end position="358"/>
    </location>
</feature>
<name>A0A6A6XPS8_9PLEO</name>
<sequence>MSDKASEMALPIFDPYTQNFTVLLPNGTAILADLGQVDWLRLWGIRLAINYGTQIGASILLLMVLIVLTRREKRKSAIFIMNAMCLVINTIRSLVQCLYLTSNWFNPYSLLSGDFDRVDSSDLATTVAGNTLNLILYICIMASLSLQVWVVCITTQKFRRFLIMGLTTAVALVAIGFRFAVTVISNQQSMKRMSMEHYDRLLTKTTIVTTLAIWTYCCVFTFKLGFALLQRKRLGMTQFGPMQIIFIMGCQTMVIPAIFSALQFYNKVPELGSQTPTIVCIFLPLSAIWAGVIASDTGIGSSGADAHQRLLRDQFGHALGTNIARSNTGGDKTMDSTVYTNSLKDPESPRKEQQSMEDGAIHVNREWSVEKAEASNTF</sequence>
<evidence type="ECO:0008006" key="5">
    <source>
        <dbReference type="Google" id="ProtNLM"/>
    </source>
</evidence>
<evidence type="ECO:0000256" key="1">
    <source>
        <dbReference type="SAM" id="MobiDB-lite"/>
    </source>
</evidence>
<dbReference type="GO" id="GO:0000750">
    <property type="term" value="P:pheromone-dependent signal transduction involved in conjugation with cellular fusion"/>
    <property type="evidence" value="ECO:0007669"/>
    <property type="project" value="TreeGrafter"/>
</dbReference>
<evidence type="ECO:0000313" key="4">
    <source>
        <dbReference type="Proteomes" id="UP000799757"/>
    </source>
</evidence>
<accession>A0A6A6XPS8</accession>
<dbReference type="AlphaFoldDB" id="A0A6A6XPS8"/>
<dbReference type="EMBL" id="MU001789">
    <property type="protein sequence ID" value="KAF2798188.1"/>
    <property type="molecule type" value="Genomic_DNA"/>
</dbReference>
<organism evidence="3 4">
    <name type="scientific">Melanomma pulvis-pyrius CBS 109.77</name>
    <dbReference type="NCBI Taxonomy" id="1314802"/>
    <lineage>
        <taxon>Eukaryota</taxon>
        <taxon>Fungi</taxon>
        <taxon>Dikarya</taxon>
        <taxon>Ascomycota</taxon>
        <taxon>Pezizomycotina</taxon>
        <taxon>Dothideomycetes</taxon>
        <taxon>Pleosporomycetidae</taxon>
        <taxon>Pleosporales</taxon>
        <taxon>Melanommataceae</taxon>
        <taxon>Melanomma</taxon>
    </lineage>
</organism>
<feature type="transmembrane region" description="Helical" evidence="2">
    <location>
        <begin position="80"/>
        <end position="101"/>
    </location>
</feature>
<dbReference type="PANTHER" id="PTHR28009:SF1">
    <property type="entry name" value="PHEROMONE ALPHA FACTOR RECEPTOR"/>
    <property type="match status" value="1"/>
</dbReference>
<feature type="transmembrane region" description="Helical" evidence="2">
    <location>
        <begin position="48"/>
        <end position="68"/>
    </location>
</feature>
<dbReference type="InterPro" id="IPR000366">
    <property type="entry name" value="GPCR_STE2"/>
</dbReference>
<keyword evidence="2" id="KW-0812">Transmembrane</keyword>
<dbReference type="PRINTS" id="PR00250">
    <property type="entry name" value="GPCRSTE2"/>
</dbReference>
<dbReference type="Gene3D" id="1.10.287.920">
    <property type="entry name" value="Pheromone alpha factor receptor"/>
    <property type="match status" value="1"/>
</dbReference>
<feature type="transmembrane region" description="Helical" evidence="2">
    <location>
        <begin position="161"/>
        <end position="181"/>
    </location>
</feature>
<evidence type="ECO:0000313" key="3">
    <source>
        <dbReference type="EMBL" id="KAF2798188.1"/>
    </source>
</evidence>
<dbReference type="GO" id="GO:0038038">
    <property type="term" value="C:G protein-coupled receptor homodimeric complex"/>
    <property type="evidence" value="ECO:0007669"/>
    <property type="project" value="TreeGrafter"/>
</dbReference>
<keyword evidence="2" id="KW-1133">Transmembrane helix</keyword>
<dbReference type="Proteomes" id="UP000799757">
    <property type="component" value="Unassembled WGS sequence"/>
</dbReference>
<keyword evidence="4" id="KW-1185">Reference proteome</keyword>
<dbReference type="Pfam" id="PF02116">
    <property type="entry name" value="STE2"/>
    <property type="match status" value="1"/>
</dbReference>
<feature type="compositionally biased region" description="Polar residues" evidence="1">
    <location>
        <begin position="323"/>
        <end position="343"/>
    </location>
</feature>
<dbReference type="OrthoDB" id="5402633at2759"/>
<feature type="transmembrane region" description="Helical" evidence="2">
    <location>
        <begin position="243"/>
        <end position="264"/>
    </location>
</feature>
<feature type="transmembrane region" description="Helical" evidence="2">
    <location>
        <begin position="276"/>
        <end position="294"/>
    </location>
</feature>